<dbReference type="InterPro" id="IPR036291">
    <property type="entry name" value="NAD(P)-bd_dom_sf"/>
</dbReference>
<dbReference type="PANTHER" id="PTHR10996">
    <property type="entry name" value="2-HYDROXYACID DEHYDROGENASE-RELATED"/>
    <property type="match status" value="1"/>
</dbReference>
<comment type="similarity">
    <text evidence="3">Belongs to the D-isomer specific 2-hydroxyacid dehydrogenase family.</text>
</comment>
<proteinExistence type="inferred from homology"/>
<evidence type="ECO:0000256" key="3">
    <source>
        <dbReference type="RuleBase" id="RU003719"/>
    </source>
</evidence>
<feature type="domain" description="D-isomer specific 2-hydroxyacid dehydrogenase catalytic" evidence="4">
    <location>
        <begin position="17"/>
        <end position="305"/>
    </location>
</feature>
<name>A0ABW2YWD4_9SPHI</name>
<evidence type="ECO:0000259" key="5">
    <source>
        <dbReference type="Pfam" id="PF02826"/>
    </source>
</evidence>
<sequence length="309" mass="34354">MSKTYKIFCADSLPFLDEVKHLFENVQIDYWPEATTITEDAYRHAFSNYEGVITTHTVKIDSRLFNDGFKVKAISSYGTGQDYMDKPFLASKGIKIIGIATEHVYSTAELALGLGLNCIRNISTSNNYVKRGEWDNTGLTLYMGDNLYGKTWGIVGMGKIGVTLANMLTAFGCNVIYTANSDHHNEWEYCTKNELLKRSDIISLHIPLNEDTVNYIDEPELKLMKKNAILVNVARGKVVNNAKLYEYLKNGAIASAALDVTDPEPLSDIAIANIPNLLITPHIGTAAAYTRRQMTEASIRNLLKLLGQG</sequence>
<evidence type="ECO:0000256" key="2">
    <source>
        <dbReference type="ARBA" id="ARBA00023027"/>
    </source>
</evidence>
<dbReference type="Proteomes" id="UP001596958">
    <property type="component" value="Unassembled WGS sequence"/>
</dbReference>
<feature type="domain" description="D-isomer specific 2-hydroxyacid dehydrogenase NAD-binding" evidence="5">
    <location>
        <begin position="113"/>
        <end position="284"/>
    </location>
</feature>
<keyword evidence="7" id="KW-1185">Reference proteome</keyword>
<reference evidence="7" key="1">
    <citation type="journal article" date="2019" name="Int. J. Syst. Evol. Microbiol.">
        <title>The Global Catalogue of Microorganisms (GCM) 10K type strain sequencing project: providing services to taxonomists for standard genome sequencing and annotation.</title>
        <authorList>
            <consortium name="The Broad Institute Genomics Platform"/>
            <consortium name="The Broad Institute Genome Sequencing Center for Infectious Disease"/>
            <person name="Wu L."/>
            <person name="Ma J."/>
        </authorList>
    </citation>
    <scope>NUCLEOTIDE SEQUENCE [LARGE SCALE GENOMIC DNA]</scope>
    <source>
        <strain evidence="7">CCUG 63418</strain>
    </source>
</reference>
<dbReference type="Pfam" id="PF00389">
    <property type="entry name" value="2-Hacid_dh"/>
    <property type="match status" value="1"/>
</dbReference>
<dbReference type="InterPro" id="IPR029753">
    <property type="entry name" value="D-isomer_DH_CS"/>
</dbReference>
<evidence type="ECO:0000259" key="4">
    <source>
        <dbReference type="Pfam" id="PF00389"/>
    </source>
</evidence>
<dbReference type="InterPro" id="IPR006140">
    <property type="entry name" value="D-isomer_DH_NAD-bd"/>
</dbReference>
<dbReference type="InterPro" id="IPR050223">
    <property type="entry name" value="D-isomer_2-hydroxyacid_DH"/>
</dbReference>
<accession>A0ABW2YWD4</accession>
<dbReference type="Gene3D" id="3.40.50.720">
    <property type="entry name" value="NAD(P)-binding Rossmann-like Domain"/>
    <property type="match status" value="2"/>
</dbReference>
<evidence type="ECO:0000256" key="1">
    <source>
        <dbReference type="ARBA" id="ARBA00023002"/>
    </source>
</evidence>
<keyword evidence="2" id="KW-0520">NAD</keyword>
<evidence type="ECO:0000313" key="6">
    <source>
        <dbReference type="EMBL" id="MFD0750103.1"/>
    </source>
</evidence>
<dbReference type="SUPFAM" id="SSF52283">
    <property type="entry name" value="Formate/glycerate dehydrogenase catalytic domain-like"/>
    <property type="match status" value="1"/>
</dbReference>
<dbReference type="RefSeq" id="WP_377099057.1">
    <property type="nucleotide sequence ID" value="NZ_JBHTHU010000005.1"/>
</dbReference>
<comment type="caution">
    <text evidence="6">The sequence shown here is derived from an EMBL/GenBank/DDBJ whole genome shotgun (WGS) entry which is preliminary data.</text>
</comment>
<dbReference type="PANTHER" id="PTHR10996:SF178">
    <property type="entry name" value="2-HYDROXYACID DEHYDROGENASE YGL185C-RELATED"/>
    <property type="match status" value="1"/>
</dbReference>
<evidence type="ECO:0000313" key="7">
    <source>
        <dbReference type="Proteomes" id="UP001596958"/>
    </source>
</evidence>
<dbReference type="SUPFAM" id="SSF51735">
    <property type="entry name" value="NAD(P)-binding Rossmann-fold domains"/>
    <property type="match status" value="1"/>
</dbReference>
<dbReference type="InterPro" id="IPR006139">
    <property type="entry name" value="D-isomer_2_OHA_DH_cat_dom"/>
</dbReference>
<dbReference type="EMBL" id="JBHTHU010000005">
    <property type="protein sequence ID" value="MFD0750103.1"/>
    <property type="molecule type" value="Genomic_DNA"/>
</dbReference>
<dbReference type="Pfam" id="PF02826">
    <property type="entry name" value="2-Hacid_dh_C"/>
    <property type="match status" value="1"/>
</dbReference>
<organism evidence="6 7">
    <name type="scientific">Mucilaginibacter calamicampi</name>
    <dbReference type="NCBI Taxonomy" id="1302352"/>
    <lineage>
        <taxon>Bacteria</taxon>
        <taxon>Pseudomonadati</taxon>
        <taxon>Bacteroidota</taxon>
        <taxon>Sphingobacteriia</taxon>
        <taxon>Sphingobacteriales</taxon>
        <taxon>Sphingobacteriaceae</taxon>
        <taxon>Mucilaginibacter</taxon>
    </lineage>
</organism>
<dbReference type="PROSITE" id="PS00671">
    <property type="entry name" value="D_2_HYDROXYACID_DH_3"/>
    <property type="match status" value="1"/>
</dbReference>
<protein>
    <submittedName>
        <fullName evidence="6">NAD(P)-dependent oxidoreductase</fullName>
    </submittedName>
</protein>
<gene>
    <name evidence="6" type="ORF">ACFQZS_08120</name>
</gene>
<keyword evidence="1 3" id="KW-0560">Oxidoreductase</keyword>